<evidence type="ECO:0000256" key="6">
    <source>
        <dbReference type="ARBA" id="ARBA00023235"/>
    </source>
</evidence>
<dbReference type="PROSITE" id="PS50102">
    <property type="entry name" value="RRM"/>
    <property type="match status" value="1"/>
</dbReference>
<evidence type="ECO:0000313" key="13">
    <source>
        <dbReference type="Proteomes" id="UP000008909"/>
    </source>
</evidence>
<sequence>MHKHNKLIEWFGTSSNEGCPDAFQPREYMAILCSSSKDNSECQVLGTGFMAETYRKTALPPVHECCHSKRSDSHVIGQKTGRLHVRHKAELWETTQNDAENTPIPHDLFRPSLDPSVIEATSLFRVLNWCTKNAAESLQGTRKVDESEEVSKLCVFFSIREYARFRLFSAFLSKEPPPTVFDGLRKQLKQVVDKLQGLEHKRVTAVIKQVINQGQILLCQASTSATNNLKSVGEDAVIQPSWQPRDTDSEFVCFVTGRLVSVTTGSASSPPRKRKGVLADRCARRAHNDVELNRIKVRSVSQKSLCVHIFDTKEELIDSHAAQQWLLDWQLPLNDEKCVHRFLVGDSADTFFVHATSSMSVLIETSLGVIVVDLFLTERPKCSLNFIKLCQMKHYNFCTFHSVQKNLVAQTGDPTGTGRGGFSVFTHLYGEQARYFDAEKKPKISHATRGLVSMVENGHGQHGSQFFITLADDLPYLDNKHTVFGRLAEGLEFIDKINEVFCDKENRPFRNIRIHHTIVLDDPFDTPKALIYPKSPERFPKAMFGDGGIPRIEEDEELDEEVGLSPTRLKEVQAEQEAKTHAQLLTLIGDLPDADVKPPDNVLFVCRLNPVTTSEDLEIIFSRFGEIKSCEVIRDRRTGASLQYAFVEFENESDCENAYFKMDKVIIDDRRIHVDFSQSVAKEWQKYRREQKAVVDRDPKPPRPNRGHSRHEPSHRHEGHERNRSPRASRRFEKRLPQDSKRTRSPVSSHPKEDVGSPKHKPLPGADLDLVVSGSDELSSSSSSLSSSHAKKKKKHRKHSSTTSSGSELRSLAEKVDSLLNTFNVVDRTTLLSRILSEFRDNMEMKQYVFDTKYLYLVLELLTSYSVPNIRFSLSANAGDSVKELLFSQFRQCTPHLVSYYKKCTVTDVLLSYLGLSINIKDSIRLLRLLNRPKRGLERETFYTLRLLTRQSNLSATQIAMSFVTLTQLGGSQDIYALLKPWSSGLHHLVDCLAKCQDALSGVTDELVLVTTGSGDRMNLEDACSAVKHCIRTAGQILRKPLIGAKTCPGDSDYDTVFTASNINEALERLNQKLARIMNSTTLPKFCDETPGRSLSRGGSLRGRAAARLGRYLLVVSEQRSELSNIITTQPCGEFSATPMSSRLPQTPSATIHPAVTTPTTEGRGDQLLRMFLSPQTPSVSHQAVEANNKNSPGSTAPAPSLIPDLTDETSMALITILVGLDPFGQIPSDHWSIYFKEGFSTENLRMHLESLKVDSTTRFDDAISLSRIETVKKGYLDNAMITSILHALVGRQMQYSGALDNHDYNSKGESLESDKRMEDKLPVVAPHPYQ</sequence>
<feature type="region of interest" description="Disordered" evidence="9">
    <location>
        <begin position="687"/>
        <end position="808"/>
    </location>
</feature>
<dbReference type="InterPro" id="IPR035542">
    <property type="entry name" value="CRIP"/>
</dbReference>
<feature type="compositionally biased region" description="Polar residues" evidence="9">
    <location>
        <begin position="1138"/>
        <end position="1150"/>
    </location>
</feature>
<dbReference type="InterPro" id="IPR035538">
    <property type="entry name" value="Cyclophilin_PPIL4"/>
</dbReference>
<evidence type="ECO:0000256" key="3">
    <source>
        <dbReference type="ARBA" id="ARBA00013194"/>
    </source>
</evidence>
<reference key="2">
    <citation type="submission" date="2011-10" db="EMBL/GenBank/DDBJ databases">
        <title>The genome and transcriptome sequence of Clonorchis sinensis provide insights into the carcinogenic liver fluke.</title>
        <authorList>
            <person name="Wang X."/>
            <person name="Huang Y."/>
            <person name="Chen W."/>
            <person name="Liu H."/>
            <person name="Guo L."/>
            <person name="Chen Y."/>
            <person name="Luo F."/>
            <person name="Zhou W."/>
            <person name="Sun J."/>
            <person name="Mao Q."/>
            <person name="Liang P."/>
            <person name="Zhou C."/>
            <person name="Tian Y."/>
            <person name="Men J."/>
            <person name="Lv X."/>
            <person name="Huang L."/>
            <person name="Zhou J."/>
            <person name="Hu Y."/>
            <person name="Li R."/>
            <person name="Zhang F."/>
            <person name="Lei H."/>
            <person name="Li X."/>
            <person name="Hu X."/>
            <person name="Liang C."/>
            <person name="Xu J."/>
            <person name="Wu Z."/>
            <person name="Yu X."/>
        </authorList>
    </citation>
    <scope>NUCLEOTIDE SEQUENCE</scope>
    <source>
        <strain>Henan</strain>
    </source>
</reference>
<keyword evidence="6 12" id="KW-0413">Isomerase</keyword>
<feature type="compositionally biased region" description="Basic and acidic residues" evidence="9">
    <location>
        <begin position="710"/>
        <end position="742"/>
    </location>
</feature>
<keyword evidence="4 8" id="KW-0694">RNA-binding</keyword>
<keyword evidence="5" id="KW-0697">Rotamase</keyword>
<dbReference type="InterPro" id="IPR035979">
    <property type="entry name" value="RBD_domain_sf"/>
</dbReference>
<dbReference type="InterPro" id="IPR000504">
    <property type="entry name" value="RRM_dom"/>
</dbReference>
<dbReference type="PROSITE" id="PS50072">
    <property type="entry name" value="CSA_PPIASE_2"/>
    <property type="match status" value="1"/>
</dbReference>
<dbReference type="CDD" id="cd12235">
    <property type="entry name" value="RRM_PPIL4"/>
    <property type="match status" value="1"/>
</dbReference>
<feature type="compositionally biased region" description="Low complexity" evidence="9">
    <location>
        <begin position="768"/>
        <end position="788"/>
    </location>
</feature>
<dbReference type="GO" id="GO:0003723">
    <property type="term" value="F:RNA binding"/>
    <property type="evidence" value="ECO:0007669"/>
    <property type="project" value="UniProtKB-UniRule"/>
</dbReference>
<dbReference type="PANTHER" id="PTHR45843:SF1">
    <property type="entry name" value="PEPTIDYL-PROLYL CIS-TRANS ISOMERASE-LIKE 4"/>
    <property type="match status" value="1"/>
</dbReference>
<dbReference type="EMBL" id="DF143130">
    <property type="protein sequence ID" value="GAA51249.1"/>
    <property type="molecule type" value="Genomic_DNA"/>
</dbReference>
<comment type="subcellular location">
    <subcellularLocation>
        <location evidence="2">Nucleus</location>
    </subcellularLocation>
</comment>
<feature type="compositionally biased region" description="Basic residues" evidence="9">
    <location>
        <begin position="789"/>
        <end position="800"/>
    </location>
</feature>
<feature type="domain" description="RRM" evidence="11">
    <location>
        <begin position="601"/>
        <end position="679"/>
    </location>
</feature>
<dbReference type="SUPFAM" id="SSF50891">
    <property type="entry name" value="Cyclophilin-like"/>
    <property type="match status" value="1"/>
</dbReference>
<keyword evidence="13" id="KW-1185">Reference proteome</keyword>
<evidence type="ECO:0000256" key="8">
    <source>
        <dbReference type="PROSITE-ProRule" id="PRU00176"/>
    </source>
</evidence>
<evidence type="ECO:0000256" key="9">
    <source>
        <dbReference type="SAM" id="MobiDB-lite"/>
    </source>
</evidence>
<dbReference type="Gene3D" id="1.10.486.10">
    <property type="entry name" value="PCRA, domain 4"/>
    <property type="match status" value="1"/>
</dbReference>
<dbReference type="InterPro" id="IPR029000">
    <property type="entry name" value="Cyclophilin-like_dom_sf"/>
</dbReference>
<feature type="compositionally biased region" description="Basic and acidic residues" evidence="9">
    <location>
        <begin position="1301"/>
        <end position="1322"/>
    </location>
</feature>
<protein>
    <recommendedName>
        <fullName evidence="3">peptidylprolyl isomerase</fullName>
        <ecNumber evidence="3">5.2.1.8</ecNumber>
    </recommendedName>
</protein>
<dbReference type="Gene3D" id="3.30.70.330">
    <property type="match status" value="1"/>
</dbReference>
<feature type="domain" description="PPIase cyclophilin-type" evidence="10">
    <location>
        <begin position="364"/>
        <end position="519"/>
    </location>
</feature>
<dbReference type="CDD" id="cd01921">
    <property type="entry name" value="cyclophilin_RRM"/>
    <property type="match status" value="1"/>
</dbReference>
<accession>G7YE66</accession>
<proteinExistence type="predicted"/>
<feature type="compositionally biased region" description="Polar residues" evidence="9">
    <location>
        <begin position="1179"/>
        <end position="1195"/>
    </location>
</feature>
<evidence type="ECO:0000259" key="11">
    <source>
        <dbReference type="PROSITE" id="PS50102"/>
    </source>
</evidence>
<gene>
    <name evidence="12" type="ORF">CLF_105768</name>
</gene>
<feature type="region of interest" description="Disordered" evidence="9">
    <location>
        <begin position="1179"/>
        <end position="1202"/>
    </location>
</feature>
<reference evidence="12" key="1">
    <citation type="journal article" date="2011" name="Genome Biol.">
        <title>The draft genome of the carcinogenic human liver fluke Clonorchis sinensis.</title>
        <authorList>
            <person name="Wang X."/>
            <person name="Chen W."/>
            <person name="Huang Y."/>
            <person name="Sun J."/>
            <person name="Men J."/>
            <person name="Liu H."/>
            <person name="Luo F."/>
            <person name="Guo L."/>
            <person name="Lv X."/>
            <person name="Deng C."/>
            <person name="Zhou C."/>
            <person name="Fan Y."/>
            <person name="Li X."/>
            <person name="Huang L."/>
            <person name="Hu Y."/>
            <person name="Liang C."/>
            <person name="Hu X."/>
            <person name="Xu J."/>
            <person name="Yu X."/>
        </authorList>
    </citation>
    <scope>NUCLEOTIDE SEQUENCE [LARGE SCALE GENOMIC DNA]</scope>
    <source>
        <strain evidence="12">Henan</strain>
    </source>
</reference>
<evidence type="ECO:0000256" key="1">
    <source>
        <dbReference type="ARBA" id="ARBA00000971"/>
    </source>
</evidence>
<evidence type="ECO:0000259" key="10">
    <source>
        <dbReference type="PROSITE" id="PS50072"/>
    </source>
</evidence>
<dbReference type="Pfam" id="PF00076">
    <property type="entry name" value="RRM_1"/>
    <property type="match status" value="1"/>
</dbReference>
<dbReference type="InterPro" id="IPR002130">
    <property type="entry name" value="Cyclophilin-type_PPIase_dom"/>
</dbReference>
<dbReference type="FunFam" id="2.40.100.10:FF:000015">
    <property type="entry name" value="Peptidyl-prolyl cis-trans isomerase"/>
    <property type="match status" value="1"/>
</dbReference>
<evidence type="ECO:0000256" key="7">
    <source>
        <dbReference type="ARBA" id="ARBA00023242"/>
    </source>
</evidence>
<evidence type="ECO:0000256" key="4">
    <source>
        <dbReference type="ARBA" id="ARBA00022884"/>
    </source>
</evidence>
<dbReference type="GO" id="GO:0005634">
    <property type="term" value="C:nucleus"/>
    <property type="evidence" value="ECO:0007669"/>
    <property type="project" value="UniProtKB-SubCell"/>
</dbReference>
<dbReference type="PRINTS" id="PR00153">
    <property type="entry name" value="CSAPPISMRASE"/>
</dbReference>
<dbReference type="Pfam" id="PF00160">
    <property type="entry name" value="Pro_isomerase"/>
    <property type="match status" value="1"/>
</dbReference>
<dbReference type="Gene3D" id="2.40.100.10">
    <property type="entry name" value="Cyclophilin-like"/>
    <property type="match status" value="1"/>
</dbReference>
<comment type="catalytic activity">
    <reaction evidence="1">
        <text>[protein]-peptidylproline (omega=180) = [protein]-peptidylproline (omega=0)</text>
        <dbReference type="Rhea" id="RHEA:16237"/>
        <dbReference type="Rhea" id="RHEA-COMP:10747"/>
        <dbReference type="Rhea" id="RHEA-COMP:10748"/>
        <dbReference type="ChEBI" id="CHEBI:83833"/>
        <dbReference type="ChEBI" id="CHEBI:83834"/>
        <dbReference type="EC" id="5.2.1.8"/>
    </reaction>
</comment>
<evidence type="ECO:0000256" key="5">
    <source>
        <dbReference type="ARBA" id="ARBA00023110"/>
    </source>
</evidence>
<dbReference type="GO" id="GO:0003755">
    <property type="term" value="F:peptidyl-prolyl cis-trans isomerase activity"/>
    <property type="evidence" value="ECO:0007669"/>
    <property type="project" value="UniProtKB-KW"/>
</dbReference>
<feature type="compositionally biased region" description="Basic and acidic residues" evidence="9">
    <location>
        <begin position="687"/>
        <end position="701"/>
    </location>
</feature>
<dbReference type="SUPFAM" id="SSF54928">
    <property type="entry name" value="RNA-binding domain, RBD"/>
    <property type="match status" value="1"/>
</dbReference>
<dbReference type="EC" id="5.2.1.8" evidence="3"/>
<dbReference type="SMART" id="SM00360">
    <property type="entry name" value="RRM"/>
    <property type="match status" value="1"/>
</dbReference>
<evidence type="ECO:0000313" key="12">
    <source>
        <dbReference type="EMBL" id="GAA51249.1"/>
    </source>
</evidence>
<dbReference type="PANTHER" id="PTHR45843">
    <property type="entry name" value="PEPTIDYL-PROLYL CIS-TRANS ISOMERASE-LIKE 4"/>
    <property type="match status" value="1"/>
</dbReference>
<evidence type="ECO:0000256" key="2">
    <source>
        <dbReference type="ARBA" id="ARBA00004123"/>
    </source>
</evidence>
<feature type="region of interest" description="Disordered" evidence="9">
    <location>
        <begin position="1300"/>
        <end position="1331"/>
    </location>
</feature>
<keyword evidence="7" id="KW-0539">Nucleus</keyword>
<dbReference type="InterPro" id="IPR012677">
    <property type="entry name" value="Nucleotide-bd_a/b_plait_sf"/>
</dbReference>
<feature type="region of interest" description="Disordered" evidence="9">
    <location>
        <begin position="1137"/>
        <end position="1161"/>
    </location>
</feature>
<name>G7YE66_CLOSI</name>
<organism evidence="12 13">
    <name type="scientific">Clonorchis sinensis</name>
    <name type="common">Chinese liver fluke</name>
    <dbReference type="NCBI Taxonomy" id="79923"/>
    <lineage>
        <taxon>Eukaryota</taxon>
        <taxon>Metazoa</taxon>
        <taxon>Spiralia</taxon>
        <taxon>Lophotrochozoa</taxon>
        <taxon>Platyhelminthes</taxon>
        <taxon>Trematoda</taxon>
        <taxon>Digenea</taxon>
        <taxon>Opisthorchiida</taxon>
        <taxon>Opisthorchiata</taxon>
        <taxon>Opisthorchiidae</taxon>
        <taxon>Clonorchis</taxon>
    </lineage>
</organism>
<dbReference type="Proteomes" id="UP000008909">
    <property type="component" value="Unassembled WGS sequence"/>
</dbReference>